<evidence type="ECO:0000256" key="11">
    <source>
        <dbReference type="ARBA" id="ARBA00023136"/>
    </source>
</evidence>
<proteinExistence type="inferred from homology"/>
<organism evidence="14 15">
    <name type="scientific">Carnegiea gigantea</name>
    <dbReference type="NCBI Taxonomy" id="171969"/>
    <lineage>
        <taxon>Eukaryota</taxon>
        <taxon>Viridiplantae</taxon>
        <taxon>Streptophyta</taxon>
        <taxon>Embryophyta</taxon>
        <taxon>Tracheophyta</taxon>
        <taxon>Spermatophyta</taxon>
        <taxon>Magnoliopsida</taxon>
        <taxon>eudicotyledons</taxon>
        <taxon>Gunneridae</taxon>
        <taxon>Pentapetalae</taxon>
        <taxon>Caryophyllales</taxon>
        <taxon>Cactineae</taxon>
        <taxon>Cactaceae</taxon>
        <taxon>Cactoideae</taxon>
        <taxon>Echinocereeae</taxon>
        <taxon>Carnegiea</taxon>
    </lineage>
</organism>
<evidence type="ECO:0008006" key="16">
    <source>
        <dbReference type="Google" id="ProtNLM"/>
    </source>
</evidence>
<dbReference type="Pfam" id="PF00067">
    <property type="entry name" value="p450"/>
    <property type="match status" value="1"/>
</dbReference>
<keyword evidence="4 12" id="KW-0349">Heme</keyword>
<comment type="cofactor">
    <cofactor evidence="1 12">
        <name>heme</name>
        <dbReference type="ChEBI" id="CHEBI:30413"/>
    </cofactor>
</comment>
<dbReference type="InterPro" id="IPR002401">
    <property type="entry name" value="Cyt_P450_E_grp-I"/>
</dbReference>
<evidence type="ECO:0000313" key="14">
    <source>
        <dbReference type="EMBL" id="KAJ8426679.1"/>
    </source>
</evidence>
<reference evidence="14" key="1">
    <citation type="submission" date="2022-04" db="EMBL/GenBank/DDBJ databases">
        <title>Carnegiea gigantea Genome sequencing and assembly v2.</title>
        <authorList>
            <person name="Copetti D."/>
            <person name="Sanderson M.J."/>
            <person name="Burquez A."/>
            <person name="Wojciechowski M.F."/>
        </authorList>
    </citation>
    <scope>NUCLEOTIDE SEQUENCE</scope>
    <source>
        <strain evidence="14">SGP5-SGP5p</strain>
        <tissue evidence="14">Aerial part</tissue>
    </source>
</reference>
<dbReference type="PRINTS" id="PR00385">
    <property type="entry name" value="P450"/>
</dbReference>
<evidence type="ECO:0000256" key="7">
    <source>
        <dbReference type="ARBA" id="ARBA00022989"/>
    </source>
</evidence>
<dbReference type="PANTHER" id="PTHR47953">
    <property type="entry name" value="OS08G0105600 PROTEIN"/>
    <property type="match status" value="1"/>
</dbReference>
<evidence type="ECO:0000256" key="9">
    <source>
        <dbReference type="ARBA" id="ARBA00023004"/>
    </source>
</evidence>
<keyword evidence="8" id="KW-0560">Oxidoreductase</keyword>
<comment type="similarity">
    <text evidence="3">Belongs to the cytochrome P450 family.</text>
</comment>
<accession>A0A9Q1JKI1</accession>
<keyword evidence="11 13" id="KW-0472">Membrane</keyword>
<keyword evidence="15" id="KW-1185">Reference proteome</keyword>
<dbReference type="GO" id="GO:0004497">
    <property type="term" value="F:monooxygenase activity"/>
    <property type="evidence" value="ECO:0007669"/>
    <property type="project" value="UniProtKB-KW"/>
</dbReference>
<dbReference type="GO" id="GO:0016705">
    <property type="term" value="F:oxidoreductase activity, acting on paired donors, with incorporation or reduction of molecular oxygen"/>
    <property type="evidence" value="ECO:0007669"/>
    <property type="project" value="InterPro"/>
</dbReference>
<dbReference type="Proteomes" id="UP001153076">
    <property type="component" value="Unassembled WGS sequence"/>
</dbReference>
<evidence type="ECO:0000256" key="6">
    <source>
        <dbReference type="ARBA" id="ARBA00022723"/>
    </source>
</evidence>
<keyword evidence="10" id="KW-0503">Monooxygenase</keyword>
<dbReference type="InterPro" id="IPR001128">
    <property type="entry name" value="Cyt_P450"/>
</dbReference>
<keyword evidence="9 12" id="KW-0408">Iron</keyword>
<sequence>MEWTMSKLLKNPKIMEKAQSEMRGILQFQEKHVVDGASIKELKYLKQVIKETFRLHPPLPLLLPRESMEQCEIHGYKIHKKTRVIVKAWAIGKDPKCWLGSEWFIPEQFEDTLVDYNGIHFELIPFWAGRRMCLSIGLGLANVELVVATLLYYFTWKLHNGSKPQDLNMDEVLQVGSMNSLPSLLVTLTPSSIDFILF</sequence>
<dbReference type="PRINTS" id="PR00463">
    <property type="entry name" value="EP450I"/>
</dbReference>
<dbReference type="GO" id="GO:0005506">
    <property type="term" value="F:iron ion binding"/>
    <property type="evidence" value="ECO:0007669"/>
    <property type="project" value="InterPro"/>
</dbReference>
<dbReference type="AlphaFoldDB" id="A0A9Q1JKI1"/>
<keyword evidence="6 12" id="KW-0479">Metal-binding</keyword>
<dbReference type="GO" id="GO:0020037">
    <property type="term" value="F:heme binding"/>
    <property type="evidence" value="ECO:0007669"/>
    <property type="project" value="InterPro"/>
</dbReference>
<name>A0A9Q1JKI1_9CARY</name>
<gene>
    <name evidence="14" type="ORF">Cgig2_018770</name>
</gene>
<comment type="subcellular location">
    <subcellularLocation>
        <location evidence="2">Membrane</location>
        <topology evidence="2">Single-pass membrane protein</topology>
    </subcellularLocation>
</comment>
<dbReference type="SUPFAM" id="SSF48264">
    <property type="entry name" value="Cytochrome P450"/>
    <property type="match status" value="1"/>
</dbReference>
<evidence type="ECO:0000256" key="2">
    <source>
        <dbReference type="ARBA" id="ARBA00004167"/>
    </source>
</evidence>
<evidence type="ECO:0000313" key="15">
    <source>
        <dbReference type="Proteomes" id="UP001153076"/>
    </source>
</evidence>
<evidence type="ECO:0000256" key="4">
    <source>
        <dbReference type="ARBA" id="ARBA00022617"/>
    </source>
</evidence>
<keyword evidence="5 13" id="KW-0812">Transmembrane</keyword>
<protein>
    <recommendedName>
        <fullName evidence="16">Cytochrome P450</fullName>
    </recommendedName>
</protein>
<evidence type="ECO:0000256" key="8">
    <source>
        <dbReference type="ARBA" id="ARBA00023002"/>
    </source>
</evidence>
<evidence type="ECO:0000256" key="3">
    <source>
        <dbReference type="ARBA" id="ARBA00010617"/>
    </source>
</evidence>
<dbReference type="EMBL" id="JAKOGI010001253">
    <property type="protein sequence ID" value="KAJ8426679.1"/>
    <property type="molecule type" value="Genomic_DNA"/>
</dbReference>
<evidence type="ECO:0000256" key="13">
    <source>
        <dbReference type="SAM" id="Phobius"/>
    </source>
</evidence>
<dbReference type="InterPro" id="IPR036396">
    <property type="entry name" value="Cyt_P450_sf"/>
</dbReference>
<evidence type="ECO:0000256" key="1">
    <source>
        <dbReference type="ARBA" id="ARBA00001971"/>
    </source>
</evidence>
<feature type="binding site" description="axial binding residue" evidence="12">
    <location>
        <position position="133"/>
    </location>
    <ligand>
        <name>heme</name>
        <dbReference type="ChEBI" id="CHEBI:30413"/>
    </ligand>
    <ligandPart>
        <name>Fe</name>
        <dbReference type="ChEBI" id="CHEBI:18248"/>
    </ligandPart>
</feature>
<dbReference type="OrthoDB" id="1055148at2759"/>
<evidence type="ECO:0000256" key="12">
    <source>
        <dbReference type="PIRSR" id="PIRSR602401-1"/>
    </source>
</evidence>
<dbReference type="Gene3D" id="1.10.630.10">
    <property type="entry name" value="Cytochrome P450"/>
    <property type="match status" value="1"/>
</dbReference>
<feature type="transmembrane region" description="Helical" evidence="13">
    <location>
        <begin position="133"/>
        <end position="154"/>
    </location>
</feature>
<evidence type="ECO:0000256" key="5">
    <source>
        <dbReference type="ARBA" id="ARBA00022692"/>
    </source>
</evidence>
<keyword evidence="7 13" id="KW-1133">Transmembrane helix</keyword>
<dbReference type="InterPro" id="IPR052306">
    <property type="entry name" value="CYP450_71D"/>
</dbReference>
<dbReference type="GO" id="GO:0016020">
    <property type="term" value="C:membrane"/>
    <property type="evidence" value="ECO:0007669"/>
    <property type="project" value="UniProtKB-SubCell"/>
</dbReference>
<comment type="caution">
    <text evidence="14">The sequence shown here is derived from an EMBL/GenBank/DDBJ whole genome shotgun (WGS) entry which is preliminary data.</text>
</comment>
<evidence type="ECO:0000256" key="10">
    <source>
        <dbReference type="ARBA" id="ARBA00023033"/>
    </source>
</evidence>
<dbReference type="PANTHER" id="PTHR47953:SF19">
    <property type="entry name" value="OS06G0641600 PROTEIN"/>
    <property type="match status" value="1"/>
</dbReference>